<keyword evidence="4" id="KW-1185">Reference proteome</keyword>
<evidence type="ECO:0000313" key="4">
    <source>
        <dbReference type="Proteomes" id="UP001318860"/>
    </source>
</evidence>
<feature type="compositionally biased region" description="Basic residues" evidence="1">
    <location>
        <begin position="483"/>
        <end position="498"/>
    </location>
</feature>
<dbReference type="Gene3D" id="2.40.70.10">
    <property type="entry name" value="Acid Proteases"/>
    <property type="match status" value="1"/>
</dbReference>
<feature type="compositionally biased region" description="Polar residues" evidence="1">
    <location>
        <begin position="465"/>
        <end position="481"/>
    </location>
</feature>
<dbReference type="Pfam" id="PF08284">
    <property type="entry name" value="RVP_2"/>
    <property type="match status" value="1"/>
</dbReference>
<name>A0ABR0XW40_REHGL</name>
<dbReference type="Proteomes" id="UP001318860">
    <property type="component" value="Unassembled WGS sequence"/>
</dbReference>
<organism evidence="3 4">
    <name type="scientific">Rehmannia glutinosa</name>
    <name type="common">Chinese foxglove</name>
    <dbReference type="NCBI Taxonomy" id="99300"/>
    <lineage>
        <taxon>Eukaryota</taxon>
        <taxon>Viridiplantae</taxon>
        <taxon>Streptophyta</taxon>
        <taxon>Embryophyta</taxon>
        <taxon>Tracheophyta</taxon>
        <taxon>Spermatophyta</taxon>
        <taxon>Magnoliopsida</taxon>
        <taxon>eudicotyledons</taxon>
        <taxon>Gunneridae</taxon>
        <taxon>Pentapetalae</taxon>
        <taxon>asterids</taxon>
        <taxon>lamiids</taxon>
        <taxon>Lamiales</taxon>
        <taxon>Orobanchaceae</taxon>
        <taxon>Rehmannieae</taxon>
        <taxon>Rehmannia</taxon>
    </lineage>
</organism>
<reference evidence="3 4" key="1">
    <citation type="journal article" date="2021" name="Comput. Struct. Biotechnol. J.">
        <title>De novo genome assembly of the potent medicinal plant Rehmannia glutinosa using nanopore technology.</title>
        <authorList>
            <person name="Ma L."/>
            <person name="Dong C."/>
            <person name="Song C."/>
            <person name="Wang X."/>
            <person name="Zheng X."/>
            <person name="Niu Y."/>
            <person name="Chen S."/>
            <person name="Feng W."/>
        </authorList>
    </citation>
    <scope>NUCLEOTIDE SEQUENCE [LARGE SCALE GENOMIC DNA]</scope>
    <source>
        <strain evidence="3">DH-2019</strain>
    </source>
</reference>
<protein>
    <recommendedName>
        <fullName evidence="2">Ty3 transposon capsid-like protein domain-containing protein</fullName>
    </recommendedName>
</protein>
<feature type="domain" description="Ty3 transposon capsid-like protein" evidence="2">
    <location>
        <begin position="151"/>
        <end position="217"/>
    </location>
</feature>
<sequence length="528" mass="59991">MAEGTRMKDLQEAQKRIDHILQTEALKREATEMKLQEQISGINSEMHEQLTGLNGKYEHLTNTLAAIQLQLLNMGKSRAQTEEESILGGPYQSGGSEGIQSRNQYSPKGRMITDQQGIHILNPLPKIDFPRFDGSNPRSWILKCNGYFKLIPNIPDTQKVTLASMHFEGKTAQWFQNFCTKQTELSWQQFIEIISARFEELKETKIIAEFNKLKHTEEELAYIHSTPDTVVDQETSVEPMDEIQMTLNAIAGEDGITTMRLYGKCGEHRLHILIDSGSTLSFIQEATAKKLGCHLQAAKPLLVKVANGQRLVSTQRAEGFTWDMQGNMFTYPLRLLKNEGCDLILGGDWLKACTPIELDYDKMTFTVTSKGKRVRIQALTSAAECKLISGDTLYKMLHMDYKDQIEELKGNMPCGGILTIDREMRDYLNRTLCEIPWASSLLQEEGYVQVLHKNADKIASTHNKFSNRQFQSGEQSPSFSKGATKKMPIHQKKDRKKRRDDSPPYPFSRRVLSPPSGEVQHTEEVRLM</sequence>
<comment type="caution">
    <text evidence="3">The sequence shown here is derived from an EMBL/GenBank/DDBJ whole genome shotgun (WGS) entry which is preliminary data.</text>
</comment>
<dbReference type="CDD" id="cd00303">
    <property type="entry name" value="retropepsin_like"/>
    <property type="match status" value="1"/>
</dbReference>
<feature type="region of interest" description="Disordered" evidence="1">
    <location>
        <begin position="465"/>
        <end position="528"/>
    </location>
</feature>
<proteinExistence type="predicted"/>
<dbReference type="SUPFAM" id="SSF50630">
    <property type="entry name" value="Acid proteases"/>
    <property type="match status" value="1"/>
</dbReference>
<dbReference type="Pfam" id="PF19259">
    <property type="entry name" value="Ty3_capsid"/>
    <property type="match status" value="1"/>
</dbReference>
<evidence type="ECO:0000256" key="1">
    <source>
        <dbReference type="SAM" id="MobiDB-lite"/>
    </source>
</evidence>
<dbReference type="InterPro" id="IPR021109">
    <property type="entry name" value="Peptidase_aspartic_dom_sf"/>
</dbReference>
<accession>A0ABR0XW40</accession>
<evidence type="ECO:0000313" key="3">
    <source>
        <dbReference type="EMBL" id="KAK6163435.1"/>
    </source>
</evidence>
<gene>
    <name evidence="3" type="ORF">DH2020_000299</name>
</gene>
<dbReference type="InterPro" id="IPR045358">
    <property type="entry name" value="Ty3_capsid"/>
</dbReference>
<dbReference type="EMBL" id="JABTTQ020000001">
    <property type="protein sequence ID" value="KAK6163435.1"/>
    <property type="molecule type" value="Genomic_DNA"/>
</dbReference>
<evidence type="ECO:0000259" key="2">
    <source>
        <dbReference type="Pfam" id="PF19259"/>
    </source>
</evidence>